<organism evidence="1">
    <name type="scientific">Myoviridae sp. ct7CH26</name>
    <dbReference type="NCBI Taxonomy" id="2827604"/>
    <lineage>
        <taxon>Viruses</taxon>
        <taxon>Duplodnaviria</taxon>
        <taxon>Heunggongvirae</taxon>
        <taxon>Uroviricota</taxon>
        <taxon>Caudoviricetes</taxon>
    </lineage>
</organism>
<proteinExistence type="predicted"/>
<dbReference type="EMBL" id="BK057800">
    <property type="protein sequence ID" value="DAE92432.1"/>
    <property type="molecule type" value="Genomic_DNA"/>
</dbReference>
<dbReference type="Gene3D" id="3.40.50.620">
    <property type="entry name" value="HUPs"/>
    <property type="match status" value="1"/>
</dbReference>
<accession>A0A8S5RSE5</accession>
<reference evidence="1" key="1">
    <citation type="journal article" date="2021" name="Proc. Natl. Acad. Sci. U.S.A.">
        <title>A Catalog of Tens of Thousands of Viruses from Human Metagenomes Reveals Hidden Associations with Chronic Diseases.</title>
        <authorList>
            <person name="Tisza M.J."/>
            <person name="Buck C.B."/>
        </authorList>
    </citation>
    <scope>NUCLEOTIDE SEQUENCE</scope>
    <source>
        <strain evidence="1">Ct7CH26</strain>
    </source>
</reference>
<name>A0A8S5RSE5_9CAUD</name>
<evidence type="ECO:0000313" key="1">
    <source>
        <dbReference type="EMBL" id="DAE92432.1"/>
    </source>
</evidence>
<sequence length="275" mass="31683">MSQFARRDSNSKPSPFDMSSHTYDNPAYIASCSFGKDSIATILLALEHGEPLDAAVFSEVMFDHWRNISGEIPEHIEWIYSTAIPRLAALGVRVDVVRSEKDYLTLFHTVIGSGTHKGMLRGWLIGGKCCANRDLKIRPIHHYYGRFRKQGVVQYVGIAADEPRRLARMQDKGYIRKTSLLAKYGYTEADARRKCEEYGLLSPLYRTSHRGGCWFCPNCRIPVFAELRRRHPELWRELQRLSKVGNKSSEGFKYGQTFEEIERRMDLFEHAPTLF</sequence>
<dbReference type="InterPro" id="IPR014729">
    <property type="entry name" value="Rossmann-like_a/b/a_fold"/>
</dbReference>
<protein>
    <submittedName>
        <fullName evidence="1">Phosphoadenosine-phosphosulfate reductase</fullName>
    </submittedName>
</protein>